<reference evidence="1" key="1">
    <citation type="journal article" date="2013" name="Genome Biol.">
        <title>Draft genome of the mountain pine beetle, Dendroctonus ponderosae Hopkins, a major forest pest.</title>
        <authorList>
            <person name="Keeling C.I."/>
            <person name="Yuen M.M."/>
            <person name="Liao N.Y."/>
            <person name="Docking T.R."/>
            <person name="Chan S.K."/>
            <person name="Taylor G.A."/>
            <person name="Palmquist D.L."/>
            <person name="Jackman S.D."/>
            <person name="Nguyen A."/>
            <person name="Li M."/>
            <person name="Henderson H."/>
            <person name="Janes J.K."/>
            <person name="Zhao Y."/>
            <person name="Pandoh P."/>
            <person name="Moore R."/>
            <person name="Sperling F.A."/>
            <person name="Huber D.P."/>
            <person name="Birol I."/>
            <person name="Jones S.J."/>
            <person name="Bohlmann J."/>
        </authorList>
    </citation>
    <scope>NUCLEOTIDE SEQUENCE</scope>
</reference>
<protein>
    <submittedName>
        <fullName evidence="1">Uncharacterized protein</fullName>
    </submittedName>
</protein>
<feature type="non-terminal residue" evidence="1">
    <location>
        <position position="1"/>
    </location>
</feature>
<dbReference type="EMBL" id="KB741207">
    <property type="protein sequence ID" value="ENN72876.1"/>
    <property type="molecule type" value="Genomic_DNA"/>
</dbReference>
<organism evidence="1">
    <name type="scientific">Dendroctonus ponderosae</name>
    <name type="common">Mountain pine beetle</name>
    <dbReference type="NCBI Taxonomy" id="77166"/>
    <lineage>
        <taxon>Eukaryota</taxon>
        <taxon>Metazoa</taxon>
        <taxon>Ecdysozoa</taxon>
        <taxon>Arthropoda</taxon>
        <taxon>Hexapoda</taxon>
        <taxon>Insecta</taxon>
        <taxon>Pterygota</taxon>
        <taxon>Neoptera</taxon>
        <taxon>Endopterygota</taxon>
        <taxon>Coleoptera</taxon>
        <taxon>Polyphaga</taxon>
        <taxon>Cucujiformia</taxon>
        <taxon>Curculionidae</taxon>
        <taxon>Scolytinae</taxon>
        <taxon>Dendroctonus</taxon>
    </lineage>
</organism>
<name>N6TWV6_DENPD</name>
<dbReference type="AlphaFoldDB" id="N6TWV6"/>
<sequence length="58" mass="6060">MSISTLKNVVVSECKIHNDASVDIATDGTILVTLLPSGGYLNVTNRLGGFLLFLPIAG</sequence>
<dbReference type="HOGENOM" id="CLU_2981198_0_0_1"/>
<accession>N6TWV6</accession>
<gene>
    <name evidence="1" type="ORF">YQE_10446</name>
</gene>
<proteinExistence type="predicted"/>
<dbReference type="OrthoDB" id="6363363at2759"/>
<evidence type="ECO:0000313" key="1">
    <source>
        <dbReference type="EMBL" id="ENN72876.1"/>
    </source>
</evidence>